<organism evidence="7 8">
    <name type="scientific">Enterovibrio norvegicus</name>
    <dbReference type="NCBI Taxonomy" id="188144"/>
    <lineage>
        <taxon>Bacteria</taxon>
        <taxon>Pseudomonadati</taxon>
        <taxon>Pseudomonadota</taxon>
        <taxon>Gammaproteobacteria</taxon>
        <taxon>Vibrionales</taxon>
        <taxon>Vibrionaceae</taxon>
        <taxon>Enterovibrio</taxon>
    </lineage>
</organism>
<dbReference type="FunFam" id="1.20.1090.10:FF:000001">
    <property type="entry name" value="Aldehyde-alcohol dehydrogenase"/>
    <property type="match status" value="1"/>
</dbReference>
<comment type="similarity">
    <text evidence="2">Belongs to the iron-containing alcohol dehydrogenase family.</text>
</comment>
<dbReference type="GO" id="GO:0046872">
    <property type="term" value="F:metal ion binding"/>
    <property type="evidence" value="ECO:0007669"/>
    <property type="project" value="InterPro"/>
</dbReference>
<evidence type="ECO:0000256" key="3">
    <source>
        <dbReference type="ARBA" id="ARBA00023002"/>
    </source>
</evidence>
<dbReference type="InterPro" id="IPR018211">
    <property type="entry name" value="ADH_Fe_CS"/>
</dbReference>
<evidence type="ECO:0000256" key="2">
    <source>
        <dbReference type="ARBA" id="ARBA00007358"/>
    </source>
</evidence>
<dbReference type="InterPro" id="IPR039697">
    <property type="entry name" value="Alcohol_dehydrogenase_Fe"/>
</dbReference>
<dbReference type="Gene3D" id="3.40.50.1970">
    <property type="match status" value="1"/>
</dbReference>
<accession>A0A2N7L390</accession>
<evidence type="ECO:0000259" key="5">
    <source>
        <dbReference type="Pfam" id="PF00465"/>
    </source>
</evidence>
<dbReference type="Pfam" id="PF25137">
    <property type="entry name" value="ADH_Fe_C"/>
    <property type="match status" value="1"/>
</dbReference>
<dbReference type="CDD" id="cd08194">
    <property type="entry name" value="Fe-ADH-like"/>
    <property type="match status" value="1"/>
</dbReference>
<proteinExistence type="inferred from homology"/>
<comment type="caution">
    <text evidence="7">The sequence shown here is derived from an EMBL/GenBank/DDBJ whole genome shotgun (WGS) entry which is preliminary data.</text>
</comment>
<comment type="cofactor">
    <cofactor evidence="1">
        <name>Fe cation</name>
        <dbReference type="ChEBI" id="CHEBI:24875"/>
    </cofactor>
</comment>
<sequence length="389" mass="41050">MSTSVLLPQFIEIGEGASRKVSDILTALGCRNPLIITDKTMVSLGQVELIQRQLAHSGMGDDVYDGTIPEPTDASILDGVKVLRKGSYDSLVALGGGSVIDSAKAMSVLAKSGDSMRDFKFPRIVSEAGLPLIAIPTTAGTGSETTRFTVITDEVSDEKMLCVGPAFMPVAALVDASLTLTLPARATADTGIDAMTHAMEAYVSKKANAFSDYNALEALRLIGPNLRTVCKEPKNRKAREDMMLGATLAGIAFSNASVALVHGMSRPIGAAFHVPHGLSNAMLLPIVTAYSIPAAAERYAECARAMGVANPQDSTASANQKLLEELEAINRELSVPGPKAFGIDEQQFFGLLESMAEQALASGSPGNNPRVPESDDIVHLYKQLWATAS</sequence>
<keyword evidence="4" id="KW-0520">NAD</keyword>
<dbReference type="AlphaFoldDB" id="A0A2N7L390"/>
<dbReference type="PROSITE" id="PS00913">
    <property type="entry name" value="ADH_IRON_1"/>
    <property type="match status" value="1"/>
</dbReference>
<evidence type="ECO:0000256" key="4">
    <source>
        <dbReference type="ARBA" id="ARBA00023027"/>
    </source>
</evidence>
<keyword evidence="3" id="KW-0560">Oxidoreductase</keyword>
<evidence type="ECO:0000313" key="8">
    <source>
        <dbReference type="Proteomes" id="UP000235387"/>
    </source>
</evidence>
<evidence type="ECO:0000313" key="7">
    <source>
        <dbReference type="EMBL" id="PMN87377.1"/>
    </source>
</evidence>
<dbReference type="PANTHER" id="PTHR11496">
    <property type="entry name" value="ALCOHOL DEHYDROGENASE"/>
    <property type="match status" value="1"/>
</dbReference>
<dbReference type="PANTHER" id="PTHR11496:SF102">
    <property type="entry name" value="ALCOHOL DEHYDROGENASE 4"/>
    <property type="match status" value="1"/>
</dbReference>
<dbReference type="Proteomes" id="UP000235387">
    <property type="component" value="Unassembled WGS sequence"/>
</dbReference>
<dbReference type="Gene3D" id="1.20.1090.10">
    <property type="entry name" value="Dehydroquinate synthase-like - alpha domain"/>
    <property type="match status" value="1"/>
</dbReference>
<feature type="domain" description="Fe-containing alcohol dehydrogenase-like C-terminal" evidence="6">
    <location>
        <begin position="187"/>
        <end position="384"/>
    </location>
</feature>
<evidence type="ECO:0000259" key="6">
    <source>
        <dbReference type="Pfam" id="PF25137"/>
    </source>
</evidence>
<dbReference type="GO" id="GO:0004022">
    <property type="term" value="F:alcohol dehydrogenase (NAD+) activity"/>
    <property type="evidence" value="ECO:0007669"/>
    <property type="project" value="TreeGrafter"/>
</dbReference>
<dbReference type="FunFam" id="3.40.50.1970:FF:000003">
    <property type="entry name" value="Alcohol dehydrogenase, iron-containing"/>
    <property type="match status" value="1"/>
</dbReference>
<dbReference type="RefSeq" id="WP_102392354.1">
    <property type="nucleotide sequence ID" value="NZ_MDAL01000071.1"/>
</dbReference>
<dbReference type="SUPFAM" id="SSF56796">
    <property type="entry name" value="Dehydroquinate synthase-like"/>
    <property type="match status" value="1"/>
</dbReference>
<evidence type="ECO:0000256" key="1">
    <source>
        <dbReference type="ARBA" id="ARBA00001962"/>
    </source>
</evidence>
<name>A0A2N7L390_9GAMM</name>
<protein>
    <submittedName>
        <fullName evidence="7">Alcohol dehydrogenase</fullName>
    </submittedName>
</protein>
<dbReference type="InterPro" id="IPR001670">
    <property type="entry name" value="ADH_Fe/GldA"/>
</dbReference>
<dbReference type="InterPro" id="IPR056798">
    <property type="entry name" value="ADH_Fe_C"/>
</dbReference>
<reference evidence="8" key="1">
    <citation type="submission" date="2016-07" db="EMBL/GenBank/DDBJ databases">
        <title>Nontailed viruses are major unrecognized killers of bacteria in the ocean.</title>
        <authorList>
            <person name="Kauffman K."/>
            <person name="Hussain F."/>
            <person name="Yang J."/>
            <person name="Arevalo P."/>
            <person name="Brown J."/>
            <person name="Cutler M."/>
            <person name="Kelly L."/>
            <person name="Polz M.F."/>
        </authorList>
    </citation>
    <scope>NUCLEOTIDE SEQUENCE [LARGE SCALE GENOMIC DNA]</scope>
    <source>
        <strain evidence="8">10N.261.45.A10</strain>
    </source>
</reference>
<gene>
    <name evidence="7" type="ORF">BCT23_08440</name>
</gene>
<dbReference type="Pfam" id="PF00465">
    <property type="entry name" value="Fe-ADH"/>
    <property type="match status" value="1"/>
</dbReference>
<feature type="domain" description="Alcohol dehydrogenase iron-type/glycerol dehydrogenase GldA" evidence="5">
    <location>
        <begin position="8"/>
        <end position="175"/>
    </location>
</feature>
<dbReference type="EMBL" id="MDAL01000071">
    <property type="protein sequence ID" value="PMN87377.1"/>
    <property type="molecule type" value="Genomic_DNA"/>
</dbReference>